<accession>A0ABV5GNH9</accession>
<comment type="caution">
    <text evidence="1">The sequence shown here is derived from an EMBL/GenBank/DDBJ whole genome shotgun (WGS) entry which is preliminary data.</text>
</comment>
<keyword evidence="2" id="KW-1185">Reference proteome</keyword>
<dbReference type="EMBL" id="JBHMEY010000023">
    <property type="protein sequence ID" value="MFB9096887.1"/>
    <property type="molecule type" value="Genomic_DNA"/>
</dbReference>
<evidence type="ECO:0008006" key="3">
    <source>
        <dbReference type="Google" id="ProtNLM"/>
    </source>
</evidence>
<dbReference type="Proteomes" id="UP001589607">
    <property type="component" value="Unassembled WGS sequence"/>
</dbReference>
<protein>
    <recommendedName>
        <fullName evidence="3">Immunity protein 35</fullName>
    </recommendedName>
</protein>
<dbReference type="RefSeq" id="WP_236457919.1">
    <property type="nucleotide sequence ID" value="NZ_CBCSGE010000050.1"/>
</dbReference>
<evidence type="ECO:0000313" key="1">
    <source>
        <dbReference type="EMBL" id="MFB9096887.1"/>
    </source>
</evidence>
<evidence type="ECO:0000313" key="2">
    <source>
        <dbReference type="Proteomes" id="UP001589607"/>
    </source>
</evidence>
<organism evidence="1 2">
    <name type="scientific">Flavobacterium jumunjinense</name>
    <dbReference type="NCBI Taxonomy" id="998845"/>
    <lineage>
        <taxon>Bacteria</taxon>
        <taxon>Pseudomonadati</taxon>
        <taxon>Bacteroidota</taxon>
        <taxon>Flavobacteriia</taxon>
        <taxon>Flavobacteriales</taxon>
        <taxon>Flavobacteriaceae</taxon>
        <taxon>Flavobacterium</taxon>
    </lineage>
</organism>
<gene>
    <name evidence="1" type="ORF">ACFFVF_10195</name>
</gene>
<proteinExistence type="predicted"/>
<name>A0ABV5GNH9_9FLAO</name>
<reference evidence="1 2" key="1">
    <citation type="submission" date="2024-09" db="EMBL/GenBank/DDBJ databases">
        <authorList>
            <person name="Sun Q."/>
            <person name="Mori K."/>
        </authorList>
    </citation>
    <scope>NUCLEOTIDE SEQUENCE [LARGE SCALE GENOMIC DNA]</scope>
    <source>
        <strain evidence="1 2">CECT 7955</strain>
    </source>
</reference>
<sequence length="106" mass="12268">MKLTEEQAKKIVSKVLKDLKLYYEDKIPIKVNFINKDSNANWGKINYWAGFYDYSKLPKEFNLDKGIPYDSVVVDDEKGIAIAVSFFPEPSPIKLDENGKYIWGNE</sequence>